<feature type="signal peptide" evidence="1">
    <location>
        <begin position="1"/>
        <end position="23"/>
    </location>
</feature>
<dbReference type="EMBL" id="WELC01000023">
    <property type="protein sequence ID" value="KAB7628904.1"/>
    <property type="molecule type" value="Genomic_DNA"/>
</dbReference>
<evidence type="ECO:0000256" key="1">
    <source>
        <dbReference type="SAM" id="SignalP"/>
    </source>
</evidence>
<sequence length="111" mass="11881">MISTKITSFLAVSLMAVSGSAFAAEQIDAAQCLGTLTYQQFDDAPPRNTARKIAQVHAFLQFKSDADMALIAETAGVFAKALEYTALIDDQSAFHHIQAAGRQSCDNVIAQ</sequence>
<reference evidence="2 3" key="1">
    <citation type="submission" date="2019-10" db="EMBL/GenBank/DDBJ databases">
        <title>Halotolerant bacteria associated to Saharan-endemic halophytes Stipa tenacissima L. and Atriplex halimus L mitigate salt stress and promote growth of tomato plants.</title>
        <authorList>
            <person name="Dif G."/>
        </authorList>
    </citation>
    <scope>NUCLEOTIDE SEQUENCE [LARGE SCALE GENOMIC DNA]</scope>
    <source>
        <strain evidence="2 3">IS26</strain>
    </source>
</reference>
<dbReference type="AlphaFoldDB" id="A0A7V7YDP8"/>
<protein>
    <submittedName>
        <fullName evidence="2">Uncharacterized protein</fullName>
    </submittedName>
</protein>
<evidence type="ECO:0000313" key="3">
    <source>
        <dbReference type="Proteomes" id="UP000449004"/>
    </source>
</evidence>
<evidence type="ECO:0000313" key="2">
    <source>
        <dbReference type="EMBL" id="KAB7628904.1"/>
    </source>
</evidence>
<organism evidence="2 3">
    <name type="scientific">Stenotrophomonas rhizophila</name>
    <dbReference type="NCBI Taxonomy" id="216778"/>
    <lineage>
        <taxon>Bacteria</taxon>
        <taxon>Pseudomonadati</taxon>
        <taxon>Pseudomonadota</taxon>
        <taxon>Gammaproteobacteria</taxon>
        <taxon>Lysobacterales</taxon>
        <taxon>Lysobacteraceae</taxon>
        <taxon>Stenotrophomonas</taxon>
    </lineage>
</organism>
<name>A0A7V7YDP8_9GAMM</name>
<keyword evidence="1" id="KW-0732">Signal</keyword>
<comment type="caution">
    <text evidence="2">The sequence shown here is derived from an EMBL/GenBank/DDBJ whole genome shotgun (WGS) entry which is preliminary data.</text>
</comment>
<dbReference type="Proteomes" id="UP000449004">
    <property type="component" value="Unassembled WGS sequence"/>
</dbReference>
<accession>A0A7V7YDP8</accession>
<feature type="chain" id="PRO_5030943816" evidence="1">
    <location>
        <begin position="24"/>
        <end position="111"/>
    </location>
</feature>
<gene>
    <name evidence="2" type="ORF">F9K92_15785</name>
</gene>
<proteinExistence type="predicted"/>
<dbReference type="RefSeq" id="WP_152153988.1">
    <property type="nucleotide sequence ID" value="NZ_WELC01000023.1"/>
</dbReference>